<dbReference type="InterPro" id="IPR022398">
    <property type="entry name" value="Peptidase_S8_His-AS"/>
</dbReference>
<evidence type="ECO:0000256" key="11">
    <source>
        <dbReference type="SAM" id="MobiDB-lite"/>
    </source>
</evidence>
<dbReference type="InterPro" id="IPR050131">
    <property type="entry name" value="Peptidase_S8_subtilisin-like"/>
</dbReference>
<keyword evidence="4" id="KW-0964">Secreted</keyword>
<dbReference type="Proteomes" id="UP001232445">
    <property type="component" value="Unassembled WGS sequence"/>
</dbReference>
<dbReference type="InterPro" id="IPR015500">
    <property type="entry name" value="Peptidase_S8_subtilisin-rel"/>
</dbReference>
<evidence type="ECO:0000313" key="15">
    <source>
        <dbReference type="Proteomes" id="UP001232445"/>
    </source>
</evidence>
<evidence type="ECO:0000256" key="6">
    <source>
        <dbReference type="ARBA" id="ARBA00022801"/>
    </source>
</evidence>
<evidence type="ECO:0000256" key="8">
    <source>
        <dbReference type="ARBA" id="ARBA00022837"/>
    </source>
</evidence>
<evidence type="ECO:0000256" key="9">
    <source>
        <dbReference type="PROSITE-ProRule" id="PRU01240"/>
    </source>
</evidence>
<dbReference type="Pfam" id="PF00082">
    <property type="entry name" value="Peptidase_S8"/>
    <property type="match status" value="1"/>
</dbReference>
<evidence type="ECO:0000256" key="10">
    <source>
        <dbReference type="RuleBase" id="RU003355"/>
    </source>
</evidence>
<dbReference type="InterPro" id="IPR023828">
    <property type="entry name" value="Peptidase_S8_Ser-AS"/>
</dbReference>
<evidence type="ECO:0000256" key="4">
    <source>
        <dbReference type="ARBA" id="ARBA00022525"/>
    </source>
</evidence>
<comment type="cofactor">
    <cofactor evidence="1">
        <name>Ca(2+)</name>
        <dbReference type="ChEBI" id="CHEBI:29108"/>
    </cofactor>
</comment>
<evidence type="ECO:0000256" key="12">
    <source>
        <dbReference type="SAM" id="Phobius"/>
    </source>
</evidence>
<feature type="active site" description="Charge relay system" evidence="9">
    <location>
        <position position="379"/>
    </location>
</feature>
<keyword evidence="12" id="KW-0472">Membrane</keyword>
<keyword evidence="15" id="KW-1185">Reference proteome</keyword>
<dbReference type="InterPro" id="IPR034084">
    <property type="entry name" value="Thermitase-like_dom"/>
</dbReference>
<dbReference type="InterPro" id="IPR036852">
    <property type="entry name" value="Peptidase_S8/S53_dom_sf"/>
</dbReference>
<protein>
    <submittedName>
        <fullName evidence="14">Type VII secretion-associated serine protease mycosin</fullName>
    </submittedName>
</protein>
<dbReference type="PROSITE" id="PS00136">
    <property type="entry name" value="SUBTILASE_ASP"/>
    <property type="match status" value="1"/>
</dbReference>
<keyword evidence="6 9" id="KW-0378">Hydrolase</keyword>
<keyword evidence="12" id="KW-0812">Transmembrane</keyword>
<reference evidence="14 15" key="1">
    <citation type="submission" date="2023-07" db="EMBL/GenBank/DDBJ databases">
        <title>Genomic Encyclopedia of Type Strains, Phase IV (KMG-IV): sequencing the most valuable type-strain genomes for metagenomic binning, comparative biology and taxonomic classification.</title>
        <authorList>
            <person name="Goeker M."/>
        </authorList>
    </citation>
    <scope>NUCLEOTIDE SEQUENCE [LARGE SCALE GENOMIC DNA]</scope>
    <source>
        <strain evidence="14 15">DSM 17740</strain>
    </source>
</reference>
<proteinExistence type="inferred from homology"/>
<comment type="caution">
    <text evidence="14">The sequence shown here is derived from an EMBL/GenBank/DDBJ whole genome shotgun (WGS) entry which is preliminary data.</text>
</comment>
<dbReference type="GO" id="GO:0006508">
    <property type="term" value="P:proteolysis"/>
    <property type="evidence" value="ECO:0007669"/>
    <property type="project" value="UniProtKB-KW"/>
</dbReference>
<dbReference type="PROSITE" id="PS51892">
    <property type="entry name" value="SUBTILASE"/>
    <property type="match status" value="1"/>
</dbReference>
<feature type="transmembrane region" description="Helical" evidence="12">
    <location>
        <begin position="7"/>
        <end position="26"/>
    </location>
</feature>
<dbReference type="PROSITE" id="PS00138">
    <property type="entry name" value="SUBTILASE_SER"/>
    <property type="match status" value="1"/>
</dbReference>
<keyword evidence="12" id="KW-1133">Transmembrane helix</keyword>
<dbReference type="Gene3D" id="3.40.50.200">
    <property type="entry name" value="Peptidase S8/S53 domain"/>
    <property type="match status" value="1"/>
</dbReference>
<keyword evidence="7 9" id="KW-0720">Serine protease</keyword>
<gene>
    <name evidence="14" type="ORF">J2S00_000292</name>
</gene>
<dbReference type="PROSITE" id="PS00137">
    <property type="entry name" value="SUBTILASE_HIS"/>
    <property type="match status" value="1"/>
</dbReference>
<dbReference type="PANTHER" id="PTHR43806:SF11">
    <property type="entry name" value="CEREVISIN-RELATED"/>
    <property type="match status" value="1"/>
</dbReference>
<keyword evidence="8" id="KW-0106">Calcium</keyword>
<comment type="similarity">
    <text evidence="3 9 10">Belongs to the peptidase S8 family.</text>
</comment>
<evidence type="ECO:0000256" key="2">
    <source>
        <dbReference type="ARBA" id="ARBA00004613"/>
    </source>
</evidence>
<name>A0ABU0CM72_9BACI</name>
<feature type="domain" description="Peptidase S8/S53" evidence="13">
    <location>
        <begin position="338"/>
        <end position="581"/>
    </location>
</feature>
<dbReference type="PRINTS" id="PR00723">
    <property type="entry name" value="SUBTILISIN"/>
</dbReference>
<evidence type="ECO:0000256" key="1">
    <source>
        <dbReference type="ARBA" id="ARBA00001913"/>
    </source>
</evidence>
<dbReference type="RefSeq" id="WP_307334710.1">
    <property type="nucleotide sequence ID" value="NZ_JAUSUQ010000001.1"/>
</dbReference>
<dbReference type="EMBL" id="JAUSUQ010000001">
    <property type="protein sequence ID" value="MDQ0337522.1"/>
    <property type="molecule type" value="Genomic_DNA"/>
</dbReference>
<comment type="subcellular location">
    <subcellularLocation>
        <location evidence="2">Secreted</location>
    </subcellularLocation>
</comment>
<feature type="active site" description="Charge relay system" evidence="9">
    <location>
        <position position="346"/>
    </location>
</feature>
<feature type="region of interest" description="Disordered" evidence="11">
    <location>
        <begin position="597"/>
        <end position="619"/>
    </location>
</feature>
<evidence type="ECO:0000256" key="5">
    <source>
        <dbReference type="ARBA" id="ARBA00022670"/>
    </source>
</evidence>
<dbReference type="InterPro" id="IPR023827">
    <property type="entry name" value="Peptidase_S8_Asp-AS"/>
</dbReference>
<evidence type="ECO:0000256" key="3">
    <source>
        <dbReference type="ARBA" id="ARBA00011073"/>
    </source>
</evidence>
<evidence type="ECO:0000256" key="7">
    <source>
        <dbReference type="ARBA" id="ARBA00022825"/>
    </source>
</evidence>
<dbReference type="GO" id="GO:0008233">
    <property type="term" value="F:peptidase activity"/>
    <property type="evidence" value="ECO:0007669"/>
    <property type="project" value="UniProtKB-KW"/>
</dbReference>
<keyword evidence="5 9" id="KW-0645">Protease</keyword>
<accession>A0ABU0CM72</accession>
<dbReference type="CDD" id="cd07484">
    <property type="entry name" value="Peptidases_S8_Thermitase_like"/>
    <property type="match status" value="1"/>
</dbReference>
<organism evidence="14 15">
    <name type="scientific">Caldalkalibacillus uzonensis</name>
    <dbReference type="NCBI Taxonomy" id="353224"/>
    <lineage>
        <taxon>Bacteria</taxon>
        <taxon>Bacillati</taxon>
        <taxon>Bacillota</taxon>
        <taxon>Bacilli</taxon>
        <taxon>Bacillales</taxon>
        <taxon>Bacillaceae</taxon>
        <taxon>Caldalkalibacillus</taxon>
    </lineage>
</organism>
<dbReference type="InterPro" id="IPR000209">
    <property type="entry name" value="Peptidase_S8/S53_dom"/>
</dbReference>
<evidence type="ECO:0000259" key="13">
    <source>
        <dbReference type="Pfam" id="PF00082"/>
    </source>
</evidence>
<dbReference type="SUPFAM" id="SSF52743">
    <property type="entry name" value="Subtilisin-like"/>
    <property type="match status" value="1"/>
</dbReference>
<sequence>MQVPKRLLYLLGVILLLSTSIVLWLGDDEGNLAEEEIQPQIKQSERDGILAEDLALTSSLFIQQLAKQLEEWAKLDFSGQTLTKEFEQEINDHPHFNSFALIKDNRVVMQTAHFPDDPFAVLDLKTKKDQSLIYSDPYTSGEKPFMLIARQDDDHKQWFVGEVDLAFIKDFIGDMASVADANGHFFIGGEQTDVQVKDKQQTNMKNEQSVPEVGWTIVVQSQESDSQDMEEHYREGEVLVKFASKEAADNWLVHHQQFNVLKRFDAYCVLRHPEQSTADLIQYLQTDPHVQKVEPNYIYTKQEQAAGNVPNDEFFAPYQWNLSQIKAEAGWDITEGAENVTIAVLDTGVEEHHQDLAAKLVDGFNVIEENDDFQDQHGHGTHVAGIAAAVTNNLTGIAGVSWHNTIMPVKVLNEKGEGGLFELINGIIWATDHGAKVINMSLGDEEHSDLLYDAIRYAYEHDVVLVAAAGNDNVDVPMYPAAYPEVLAVSAVDHLEEKAVFSNYGDYMDVAAPGEHIPSTFVNDQYVFMSGTSMAAPHVAGLAGLIRSLHPELSNREVMNLIRQTADDLGPPGHDPYYGYGQINVYQALDHLSKGKSIVDPDAQQNGTPESIPHGETQEPLHPVPFVIKWINRLIEWIRT</sequence>
<evidence type="ECO:0000313" key="14">
    <source>
        <dbReference type="EMBL" id="MDQ0337522.1"/>
    </source>
</evidence>
<dbReference type="PANTHER" id="PTHR43806">
    <property type="entry name" value="PEPTIDASE S8"/>
    <property type="match status" value="1"/>
</dbReference>
<feature type="active site" description="Charge relay system" evidence="9">
    <location>
        <position position="533"/>
    </location>
</feature>